<dbReference type="EMBL" id="LR134356">
    <property type="protein sequence ID" value="VEG54347.1"/>
    <property type="molecule type" value="Genomic_DNA"/>
</dbReference>
<accession>A0A448IPN7</accession>
<proteinExistence type="predicted"/>
<dbReference type="AlphaFoldDB" id="A0A448IPN7"/>
<dbReference type="STRING" id="1791.GCA_001049355_04956"/>
<dbReference type="RefSeq" id="WP_048634798.1">
    <property type="nucleotide sequence ID" value="NZ_CVQQ01000023.1"/>
</dbReference>
<name>A0A448IPN7_MYCAU</name>
<sequence length="112" mass="12069">MAELRRVGDEVEVRLSTLEKIAGMRRDFRVPVSAVTDVAVIDQPMAAVTGVRAPGAHVPGRVKIGTWRGRDGKTFASARAGVPAVRVDLVGQPFRQLVISVPDAKTVADRIR</sequence>
<protein>
    <submittedName>
        <fullName evidence="1">Uncharacterized protein</fullName>
    </submittedName>
</protein>
<dbReference type="OrthoDB" id="530515at2"/>
<reference evidence="1 2" key="1">
    <citation type="submission" date="2018-12" db="EMBL/GenBank/DDBJ databases">
        <authorList>
            <consortium name="Pathogen Informatics"/>
        </authorList>
    </citation>
    <scope>NUCLEOTIDE SEQUENCE [LARGE SCALE GENOMIC DNA]</scope>
    <source>
        <strain evidence="1 2">NCTC10437</strain>
    </source>
</reference>
<evidence type="ECO:0000313" key="2">
    <source>
        <dbReference type="Proteomes" id="UP000279306"/>
    </source>
</evidence>
<keyword evidence="2" id="KW-1185">Reference proteome</keyword>
<dbReference type="KEGG" id="mauu:NCTC10437_02424"/>
<dbReference type="Proteomes" id="UP000279306">
    <property type="component" value="Chromosome"/>
</dbReference>
<gene>
    <name evidence="1" type="ORF">NCTC10437_02424</name>
</gene>
<organism evidence="1 2">
    <name type="scientific">Mycolicibacterium aurum</name>
    <name type="common">Mycobacterium aurum</name>
    <dbReference type="NCBI Taxonomy" id="1791"/>
    <lineage>
        <taxon>Bacteria</taxon>
        <taxon>Bacillati</taxon>
        <taxon>Actinomycetota</taxon>
        <taxon>Actinomycetes</taxon>
        <taxon>Mycobacteriales</taxon>
        <taxon>Mycobacteriaceae</taxon>
        <taxon>Mycolicibacterium</taxon>
    </lineage>
</organism>
<evidence type="ECO:0000313" key="1">
    <source>
        <dbReference type="EMBL" id="VEG54347.1"/>
    </source>
</evidence>